<dbReference type="Pfam" id="PF00135">
    <property type="entry name" value="COesterase"/>
    <property type="match status" value="2"/>
</dbReference>
<reference evidence="9" key="1">
    <citation type="submission" date="2015-09" db="EMBL/GenBank/DDBJ databases">
        <authorList>
            <person name="Sai Rama Sridatta P."/>
        </authorList>
    </citation>
    <scope>NUCLEOTIDE SEQUENCE [LARGE SCALE GENOMIC DNA]</scope>
</reference>
<keyword evidence="6" id="KW-0325">Glycoprotein</keyword>
<dbReference type="SUPFAM" id="SSF53474">
    <property type="entry name" value="alpha/beta-Hydrolases"/>
    <property type="match status" value="1"/>
</dbReference>
<dbReference type="InParanoid" id="A0A4W6CPF2"/>
<comment type="similarity">
    <text evidence="2">Belongs to the type-B carboxylesterase/lipase family.</text>
</comment>
<reference evidence="8" key="3">
    <citation type="submission" date="2025-09" db="UniProtKB">
        <authorList>
            <consortium name="Ensembl"/>
        </authorList>
    </citation>
    <scope>IDENTIFICATION</scope>
</reference>
<dbReference type="GO" id="GO:0005615">
    <property type="term" value="C:extracellular space"/>
    <property type="evidence" value="ECO:0007669"/>
    <property type="project" value="TreeGrafter"/>
</dbReference>
<feature type="domain" description="Carboxylesterase type B" evidence="7">
    <location>
        <begin position="327"/>
        <end position="536"/>
    </location>
</feature>
<evidence type="ECO:0000256" key="4">
    <source>
        <dbReference type="ARBA" id="ARBA00022729"/>
    </source>
</evidence>
<evidence type="ECO:0000259" key="7">
    <source>
        <dbReference type="Pfam" id="PF00135"/>
    </source>
</evidence>
<evidence type="ECO:0000256" key="1">
    <source>
        <dbReference type="ARBA" id="ARBA00004613"/>
    </source>
</evidence>
<dbReference type="PANTHER" id="PTHR14093:SF19">
    <property type="entry name" value="THYROGLOBULIN"/>
    <property type="match status" value="1"/>
</dbReference>
<dbReference type="Proteomes" id="UP000314980">
    <property type="component" value="Unassembled WGS sequence"/>
</dbReference>
<dbReference type="InterPro" id="IPR052001">
    <property type="entry name" value="MHC-II_Gamma/Thyroglobulin"/>
</dbReference>
<organism evidence="8 9">
    <name type="scientific">Lates calcarifer</name>
    <name type="common">Barramundi</name>
    <name type="synonym">Holocentrus calcarifer</name>
    <dbReference type="NCBI Taxonomy" id="8187"/>
    <lineage>
        <taxon>Eukaryota</taxon>
        <taxon>Metazoa</taxon>
        <taxon>Chordata</taxon>
        <taxon>Craniata</taxon>
        <taxon>Vertebrata</taxon>
        <taxon>Euteleostomi</taxon>
        <taxon>Actinopterygii</taxon>
        <taxon>Neopterygii</taxon>
        <taxon>Teleostei</taxon>
        <taxon>Neoteleostei</taxon>
        <taxon>Acanthomorphata</taxon>
        <taxon>Carangaria</taxon>
        <taxon>Carangaria incertae sedis</taxon>
        <taxon>Centropomidae</taxon>
        <taxon>Lates</taxon>
    </lineage>
</organism>
<keyword evidence="3" id="KW-0964">Secreted</keyword>
<accession>A0A4W6CPF2</accession>
<dbReference type="STRING" id="8187.ENSLCAP00010014288"/>
<feature type="domain" description="Carboxylesterase type B" evidence="7">
    <location>
        <begin position="577"/>
        <end position="794"/>
    </location>
</feature>
<dbReference type="InterPro" id="IPR002018">
    <property type="entry name" value="CarbesteraseB"/>
</dbReference>
<dbReference type="GO" id="GO:0006590">
    <property type="term" value="P:thyroid hormone generation"/>
    <property type="evidence" value="ECO:0007669"/>
    <property type="project" value="TreeGrafter"/>
</dbReference>
<dbReference type="InterPro" id="IPR029058">
    <property type="entry name" value="AB_hydrolase_fold"/>
</dbReference>
<dbReference type="AlphaFoldDB" id="A0A4W6CPF2"/>
<reference evidence="8" key="2">
    <citation type="submission" date="2025-08" db="UniProtKB">
        <authorList>
            <consortium name="Ensembl"/>
        </authorList>
    </citation>
    <scope>IDENTIFICATION</scope>
</reference>
<dbReference type="InterPro" id="IPR019819">
    <property type="entry name" value="Carboxylesterase_B_CS"/>
</dbReference>
<name>A0A4W6CPF2_LATCA</name>
<sequence>VFSDSVQQKFESVSDDDVLVDPQRKLSTLSFWLNKKNYDSQQALLWCLSRTSSSDPLCLSNAVDPSGFFSCSLFPDSRVCGAYDKPLRRACRLLLDRAPNNTYSKKMDLSGPVKSFYQRVSFQKMVSYSVRSRVGLRETTQLSEGFMECERRCDEDPCLPWYRLRGSGVVCLTLISLGVQTCGEDDSTTWRTQDCRPSVVKTTPDPFGWYQKPVSLDEWRLLSDSSVLVDPSVSTYDVIHISRDITTDRDRTRDWCLHACQEAESCVAVSLSEAESATRCILYPDTTACGLSSAPSSSKHTSSCRLVIREPAPQVYLRIERSPSVTTVSIPGHGILRGVAVETALSSDRRTVVQFLGVPYARPPIGSLRFEEAQPADWSGTWDATKPRPSCIQPGDVESAASSEDCLYLNIFTPRGRVPVLVFFFNPSANQNPGLLDGSTLAAVGNIVVVTANYRVAALGFLSTGDSGLRGNYGLSDQEAVLRWVHAHISLVGGDNSRVTVGAERGGADITSLHLLSSSSSPPLFQGVSMFSPSLVQTPSSSRRQFLSCLTCPPPCPSQLLAVSGPFRSWSPVRQSVSQSSFHRVDLLLGTTEQDGLIGRARRIKDFEALQGRADGKTAFYEALSRSLGGEKGNDLLKEAASWFYSLDHSPSPAGYNLFSRALNNATRDLFIVCPTLQMANHWANSNANVFLYHLPATSAQNRYLTGSLVFGTPHHPISSQRFTSSDRRLSLAMMTYVSSFVRTGNPNPSRAWEESVLPRWQLVRSSEATPIYLELSPALLHHQGLSQRSCSFWTHLGPRLTSSTGERTLQSPLYCYMLYIVKSEYVIKKKKRVRKCHRSTSFPPAAVRLWTQ</sequence>
<dbReference type="Gene3D" id="3.40.50.1820">
    <property type="entry name" value="alpha/beta hydrolase"/>
    <property type="match status" value="2"/>
</dbReference>
<dbReference type="PANTHER" id="PTHR14093">
    <property type="entry name" value="HLA CLASS II GAMMA CHAIN"/>
    <property type="match status" value="1"/>
</dbReference>
<dbReference type="Ensembl" id="ENSLCAT00010014592.1">
    <property type="protein sequence ID" value="ENSLCAP00010014288.1"/>
    <property type="gene ID" value="ENSLCAG00010006794.1"/>
</dbReference>
<evidence type="ECO:0000313" key="9">
    <source>
        <dbReference type="Proteomes" id="UP000314980"/>
    </source>
</evidence>
<keyword evidence="4" id="KW-0732">Signal</keyword>
<evidence type="ECO:0000313" key="8">
    <source>
        <dbReference type="Ensembl" id="ENSLCAP00010014288.1"/>
    </source>
</evidence>
<evidence type="ECO:0000256" key="5">
    <source>
        <dbReference type="ARBA" id="ARBA00022737"/>
    </source>
</evidence>
<evidence type="ECO:0000256" key="2">
    <source>
        <dbReference type="ARBA" id="ARBA00005964"/>
    </source>
</evidence>
<proteinExistence type="inferred from homology"/>
<dbReference type="GeneTree" id="ENSGT00940000168460"/>
<evidence type="ECO:0000256" key="6">
    <source>
        <dbReference type="ARBA" id="ARBA00023180"/>
    </source>
</evidence>
<comment type="subcellular location">
    <subcellularLocation>
        <location evidence="1">Secreted</location>
    </subcellularLocation>
</comment>
<protein>
    <recommendedName>
        <fullName evidence="7">Carboxylesterase type B domain-containing protein</fullName>
    </recommendedName>
</protein>
<evidence type="ECO:0000256" key="3">
    <source>
        <dbReference type="ARBA" id="ARBA00022525"/>
    </source>
</evidence>
<keyword evidence="5" id="KW-0677">Repeat</keyword>
<dbReference type="PROSITE" id="PS00941">
    <property type="entry name" value="CARBOXYLESTERASE_B_2"/>
    <property type="match status" value="1"/>
</dbReference>
<keyword evidence="9" id="KW-1185">Reference proteome</keyword>